<dbReference type="Proteomes" id="UP000002318">
    <property type="component" value="Chromosome"/>
</dbReference>
<dbReference type="InterPro" id="IPR036526">
    <property type="entry name" value="C-N_Hydrolase_sf"/>
</dbReference>
<dbReference type="Pfam" id="PF00795">
    <property type="entry name" value="CN_hydrolase"/>
    <property type="match status" value="1"/>
</dbReference>
<feature type="domain" description="CN hydrolase" evidence="3">
    <location>
        <begin position="27"/>
        <end position="309"/>
    </location>
</feature>
<organism evidence="4 5">
    <name type="scientific">Sediminispirochaeta smaragdinae (strain DSM 11293 / JCM 15392 / SEBR 4228)</name>
    <name type="common">Spirochaeta smaragdinae</name>
    <dbReference type="NCBI Taxonomy" id="573413"/>
    <lineage>
        <taxon>Bacteria</taxon>
        <taxon>Pseudomonadati</taxon>
        <taxon>Spirochaetota</taxon>
        <taxon>Spirochaetia</taxon>
        <taxon>Spirochaetales</taxon>
        <taxon>Spirochaetaceae</taxon>
        <taxon>Sediminispirochaeta</taxon>
    </lineage>
</organism>
<dbReference type="EMBL" id="CP002116">
    <property type="protein sequence ID" value="ADK82823.1"/>
    <property type="molecule type" value="Genomic_DNA"/>
</dbReference>
<dbReference type="PANTHER" id="PTHR43674">
    <property type="entry name" value="NITRILASE C965.09-RELATED"/>
    <property type="match status" value="1"/>
</dbReference>
<dbReference type="PANTHER" id="PTHR43674:SF2">
    <property type="entry name" value="BETA-UREIDOPROPIONASE"/>
    <property type="match status" value="1"/>
</dbReference>
<evidence type="ECO:0000313" key="4">
    <source>
        <dbReference type="EMBL" id="ADK82823.1"/>
    </source>
</evidence>
<dbReference type="Gene3D" id="3.60.110.10">
    <property type="entry name" value="Carbon-nitrogen hydrolase"/>
    <property type="match status" value="1"/>
</dbReference>
<keyword evidence="1" id="KW-0378">Hydrolase</keyword>
<gene>
    <name evidence="4" type="ordered locus">Spirs_3737</name>
</gene>
<feature type="signal peptide" evidence="2">
    <location>
        <begin position="1"/>
        <end position="20"/>
    </location>
</feature>
<evidence type="ECO:0000259" key="3">
    <source>
        <dbReference type="PROSITE" id="PS50263"/>
    </source>
</evidence>
<dbReference type="SUPFAM" id="SSF56317">
    <property type="entry name" value="Carbon-nitrogen hydrolase"/>
    <property type="match status" value="1"/>
</dbReference>
<dbReference type="AlphaFoldDB" id="E1R7W8"/>
<dbReference type="PROSITE" id="PS50263">
    <property type="entry name" value="CN_HYDROLASE"/>
    <property type="match status" value="1"/>
</dbReference>
<dbReference type="GO" id="GO:0016811">
    <property type="term" value="F:hydrolase activity, acting on carbon-nitrogen (but not peptide) bonds, in linear amides"/>
    <property type="evidence" value="ECO:0007669"/>
    <property type="project" value="UniProtKB-ARBA"/>
</dbReference>
<protein>
    <submittedName>
        <fullName evidence="4">Nitrilase/cyanide hydratase and apolipoprotein N-acyltransferase</fullName>
    </submittedName>
</protein>
<accession>E1R7W8</accession>
<name>E1R7W8_SEDSS</name>
<keyword evidence="2" id="KW-0732">Signal</keyword>
<reference evidence="4 5" key="1">
    <citation type="journal article" date="2010" name="Stand. Genomic Sci.">
        <title>Complete genome sequence of Spirochaeta smaragdinae type strain (SEBR 4228).</title>
        <authorList>
            <person name="Mavromatis K."/>
            <person name="Yasawong M."/>
            <person name="Chertkov O."/>
            <person name="Lapidus A."/>
            <person name="Lucas S."/>
            <person name="Nolan M."/>
            <person name="Del Rio T.G."/>
            <person name="Tice H."/>
            <person name="Cheng J.F."/>
            <person name="Pitluck S."/>
            <person name="Liolios K."/>
            <person name="Ivanova N."/>
            <person name="Tapia R."/>
            <person name="Han C."/>
            <person name="Bruce D."/>
            <person name="Goodwin L."/>
            <person name="Pati A."/>
            <person name="Chen A."/>
            <person name="Palaniappan K."/>
            <person name="Land M."/>
            <person name="Hauser L."/>
            <person name="Chang Y.J."/>
            <person name="Jeffries C.D."/>
            <person name="Detter J.C."/>
            <person name="Rohde M."/>
            <person name="Brambilla E."/>
            <person name="Spring S."/>
            <person name="Goker M."/>
            <person name="Sikorski J."/>
            <person name="Woyke T."/>
            <person name="Bristow J."/>
            <person name="Eisen J.A."/>
            <person name="Markowitz V."/>
            <person name="Hugenholtz P."/>
            <person name="Klenk H.P."/>
            <person name="Kyrpides N.C."/>
        </authorList>
    </citation>
    <scope>NUCLEOTIDE SEQUENCE [LARGE SCALE GENOMIC DNA]</scope>
    <source>
        <strain evidence="5">DSM 11293 / JCM 15392 / SEBR 4228</strain>
    </source>
</reference>
<dbReference type="eggNOG" id="COG0388">
    <property type="taxonomic scope" value="Bacteria"/>
</dbReference>
<dbReference type="STRING" id="573413.Spirs_3737"/>
<proteinExistence type="predicted"/>
<dbReference type="HOGENOM" id="CLU_868516_0_0_12"/>
<evidence type="ECO:0000256" key="2">
    <source>
        <dbReference type="SAM" id="SignalP"/>
    </source>
</evidence>
<evidence type="ECO:0000256" key="1">
    <source>
        <dbReference type="ARBA" id="ARBA00022801"/>
    </source>
</evidence>
<dbReference type="OrthoDB" id="367799at2"/>
<dbReference type="InterPro" id="IPR003010">
    <property type="entry name" value="C-N_Hydrolase"/>
</dbReference>
<dbReference type="RefSeq" id="WP_013256282.1">
    <property type="nucleotide sequence ID" value="NC_014364.1"/>
</dbReference>
<sequence length="309" mass="34908">MKRRLLGFFFLILFFPSFTAAEEGRTLTIAVCQYEVSETLYLDVGAFEAKAHDIMTRAESSGADLLIIPEYANVMLAFLPDANQLEGVRTIEDGLALLTGPDRPFPDLKTLFLKRSPMVRKHMDRVWGQGARLHHLMILAGTYFAEDGGRLFNRLVLYGPNGEVMYEQDKIHLTPFERGIVELDAGSPQAARLVTAGGLKLGFSICRDTFFDDYANLMESAQVWIDLKANGELYTEETEALFSRALPSRQAEYHFPWGVTACLNGNFFGLLWQGPSEITRYRKETKTVETVLRADNPGQERFLLFTVKQ</sequence>
<evidence type="ECO:0000313" key="5">
    <source>
        <dbReference type="Proteomes" id="UP000002318"/>
    </source>
</evidence>
<dbReference type="InterPro" id="IPR050345">
    <property type="entry name" value="Aliph_Amidase/BUP"/>
</dbReference>
<feature type="chain" id="PRO_5003150512" evidence="2">
    <location>
        <begin position="21"/>
        <end position="309"/>
    </location>
</feature>
<dbReference type="KEGG" id="ssm:Spirs_3737"/>
<keyword evidence="5" id="KW-1185">Reference proteome</keyword>